<dbReference type="GO" id="GO:0006537">
    <property type="term" value="P:glutamate biosynthetic process"/>
    <property type="evidence" value="ECO:0007669"/>
    <property type="project" value="TreeGrafter"/>
</dbReference>
<dbReference type="InterPro" id="IPR036770">
    <property type="entry name" value="Ankyrin_rpt-contain_sf"/>
</dbReference>
<dbReference type="PROSITE" id="PS50297">
    <property type="entry name" value="ANK_REP_REGION"/>
    <property type="match status" value="1"/>
</dbReference>
<comment type="subunit">
    <text evidence="2">Homotetramer.</text>
</comment>
<dbReference type="STRING" id="27835.A0A0N4YPL6"/>
<organism evidence="10">
    <name type="scientific">Nippostrongylus brasiliensis</name>
    <name type="common">Rat hookworm</name>
    <dbReference type="NCBI Taxonomy" id="27835"/>
    <lineage>
        <taxon>Eukaryota</taxon>
        <taxon>Metazoa</taxon>
        <taxon>Ecdysozoa</taxon>
        <taxon>Nematoda</taxon>
        <taxon>Chromadorea</taxon>
        <taxon>Rhabditida</taxon>
        <taxon>Rhabditina</taxon>
        <taxon>Rhabditomorpha</taxon>
        <taxon>Strongyloidea</taxon>
        <taxon>Heligmosomidae</taxon>
        <taxon>Nippostrongylus</taxon>
    </lineage>
</organism>
<evidence type="ECO:0000256" key="7">
    <source>
        <dbReference type="SAM" id="MobiDB-lite"/>
    </source>
</evidence>
<evidence type="ECO:0000256" key="4">
    <source>
        <dbReference type="ARBA" id="ARBA00022801"/>
    </source>
</evidence>
<comment type="similarity">
    <text evidence="1">Belongs to the glutaminase family.</text>
</comment>
<dbReference type="SUPFAM" id="SSF56601">
    <property type="entry name" value="beta-lactamase/transpeptidase-like"/>
    <property type="match status" value="1"/>
</dbReference>
<dbReference type="Pfam" id="PF12796">
    <property type="entry name" value="Ank_2"/>
    <property type="match status" value="1"/>
</dbReference>
<dbReference type="WBParaSite" id="NBR_0001918701-mRNA-1">
    <property type="protein sequence ID" value="NBR_0001918701-mRNA-1"/>
    <property type="gene ID" value="NBR_0001918701"/>
</dbReference>
<name>A0A0N4YPL6_NIPBR</name>
<sequence>MKYKTLDTQAFNYSIVASDLGAETVHSYVGHEPSGRLFNEICLDGNGKPHNPMINSGAIIVTSLIKKGMTMSDRFDFVLQEYRKLAGGEHVGFDNATFLSERDAADRNYALSYYMKENDCFPTGTKSLREELDLYFQLCSLETNCDTLSVMAATLANGGVCPLTNERCVSPQPCRDVLSLMYSCGMYDLSGKFAFQVGLPAKSGISGVMIVVVPNLMGIALFSPPLDRTGNPHRGVVFCKKLIEKFSFHNYDSLLHADSLKLDPRRRVGNRDTELVVSLLFASKNNDTETIRRMYLQGTNLEVADYDGRTALHIAASEGHESLVRFFLFVAKVNHNAKDRWGRTPLDDARLFNNASVVQLLESHRPRKTSFHNCELDQISEDSSSETANSTYSSSESESDFPLDDDTEAAGLEDRLNVLPQISATNAFITKERGDHPTFNRSTSWDTGADQARISAIEVSFI</sequence>
<dbReference type="InterPro" id="IPR015868">
    <property type="entry name" value="Glutaminase"/>
</dbReference>
<feature type="repeat" description="ANK" evidence="6">
    <location>
        <begin position="307"/>
        <end position="328"/>
    </location>
</feature>
<dbReference type="InterPro" id="IPR002110">
    <property type="entry name" value="Ankyrin_rpt"/>
</dbReference>
<comment type="catalytic activity">
    <reaction evidence="5">
        <text>L-glutamine + H2O = L-glutamate + NH4(+)</text>
        <dbReference type="Rhea" id="RHEA:15889"/>
        <dbReference type="ChEBI" id="CHEBI:15377"/>
        <dbReference type="ChEBI" id="CHEBI:28938"/>
        <dbReference type="ChEBI" id="CHEBI:29985"/>
        <dbReference type="ChEBI" id="CHEBI:58359"/>
        <dbReference type="EC" id="3.5.1.2"/>
    </reaction>
</comment>
<feature type="region of interest" description="Disordered" evidence="7">
    <location>
        <begin position="377"/>
        <end position="406"/>
    </location>
</feature>
<dbReference type="PANTHER" id="PTHR12544:SF29">
    <property type="entry name" value="GLUTAMINASE"/>
    <property type="match status" value="1"/>
</dbReference>
<dbReference type="EMBL" id="UYSL01023958">
    <property type="protein sequence ID" value="VDL82917.1"/>
    <property type="molecule type" value="Genomic_DNA"/>
</dbReference>
<evidence type="ECO:0000313" key="8">
    <source>
        <dbReference type="EMBL" id="VDL82917.1"/>
    </source>
</evidence>
<evidence type="ECO:0000256" key="1">
    <source>
        <dbReference type="ARBA" id="ARBA00011076"/>
    </source>
</evidence>
<dbReference type="Proteomes" id="UP000271162">
    <property type="component" value="Unassembled WGS sequence"/>
</dbReference>
<dbReference type="GO" id="GO:0006543">
    <property type="term" value="P:L-glutamine catabolic process"/>
    <property type="evidence" value="ECO:0007669"/>
    <property type="project" value="TreeGrafter"/>
</dbReference>
<dbReference type="PROSITE" id="PS50088">
    <property type="entry name" value="ANK_REPEAT"/>
    <property type="match status" value="1"/>
</dbReference>
<evidence type="ECO:0000256" key="2">
    <source>
        <dbReference type="ARBA" id="ARBA00011881"/>
    </source>
</evidence>
<protein>
    <recommendedName>
        <fullName evidence="3">glutaminase</fullName>
        <ecNumber evidence="3">3.5.1.2</ecNumber>
    </recommendedName>
</protein>
<dbReference type="AlphaFoldDB" id="A0A0N4YPL6"/>
<dbReference type="FunFam" id="1.25.40.20:FF:000069">
    <property type="entry name" value="Glutaminase, isoform E"/>
    <property type="match status" value="1"/>
</dbReference>
<dbReference type="OMA" id="RIMKTHE"/>
<evidence type="ECO:0000256" key="6">
    <source>
        <dbReference type="PROSITE-ProRule" id="PRU00023"/>
    </source>
</evidence>
<gene>
    <name evidence="8" type="ORF">NBR_LOCUS19188</name>
</gene>
<dbReference type="Gene3D" id="1.25.40.20">
    <property type="entry name" value="Ankyrin repeat-containing domain"/>
    <property type="match status" value="1"/>
</dbReference>
<evidence type="ECO:0000313" key="9">
    <source>
        <dbReference type="Proteomes" id="UP000271162"/>
    </source>
</evidence>
<dbReference type="Gene3D" id="3.40.710.10">
    <property type="entry name" value="DD-peptidase/beta-lactamase superfamily"/>
    <property type="match status" value="1"/>
</dbReference>
<dbReference type="InterPro" id="IPR012338">
    <property type="entry name" value="Beta-lactam/transpept-like"/>
</dbReference>
<feature type="compositionally biased region" description="Acidic residues" evidence="7">
    <location>
        <begin position="397"/>
        <end position="406"/>
    </location>
</feature>
<reference evidence="8 9" key="2">
    <citation type="submission" date="2018-11" db="EMBL/GenBank/DDBJ databases">
        <authorList>
            <consortium name="Pathogen Informatics"/>
        </authorList>
    </citation>
    <scope>NUCLEOTIDE SEQUENCE [LARGE SCALE GENOMIC DNA]</scope>
</reference>
<dbReference type="EC" id="3.5.1.2" evidence="3"/>
<dbReference type="SMART" id="SM00248">
    <property type="entry name" value="ANK"/>
    <property type="match status" value="2"/>
</dbReference>
<keyword evidence="6" id="KW-0040">ANK repeat</keyword>
<evidence type="ECO:0000313" key="10">
    <source>
        <dbReference type="WBParaSite" id="NBR_0001918701-mRNA-1"/>
    </source>
</evidence>
<feature type="compositionally biased region" description="Low complexity" evidence="7">
    <location>
        <begin position="385"/>
        <end position="396"/>
    </location>
</feature>
<dbReference type="SUPFAM" id="SSF48403">
    <property type="entry name" value="Ankyrin repeat"/>
    <property type="match status" value="1"/>
</dbReference>
<dbReference type="PANTHER" id="PTHR12544">
    <property type="entry name" value="GLUTAMINASE"/>
    <property type="match status" value="1"/>
</dbReference>
<keyword evidence="4" id="KW-0378">Hydrolase</keyword>
<evidence type="ECO:0000256" key="3">
    <source>
        <dbReference type="ARBA" id="ARBA00012918"/>
    </source>
</evidence>
<proteinExistence type="inferred from homology"/>
<dbReference type="Pfam" id="PF04960">
    <property type="entry name" value="Glutaminase"/>
    <property type="match status" value="1"/>
</dbReference>
<dbReference type="GO" id="GO:0004359">
    <property type="term" value="F:glutaminase activity"/>
    <property type="evidence" value="ECO:0007669"/>
    <property type="project" value="UniProtKB-EC"/>
</dbReference>
<accession>A0A0N4YPL6</accession>
<reference evidence="10" key="1">
    <citation type="submission" date="2017-02" db="UniProtKB">
        <authorList>
            <consortium name="WormBaseParasite"/>
        </authorList>
    </citation>
    <scope>IDENTIFICATION</scope>
</reference>
<keyword evidence="9" id="KW-1185">Reference proteome</keyword>
<evidence type="ECO:0000256" key="5">
    <source>
        <dbReference type="ARBA" id="ARBA00049534"/>
    </source>
</evidence>